<dbReference type="Gene3D" id="3.90.1530.30">
    <property type="match status" value="1"/>
</dbReference>
<dbReference type="GO" id="GO:0007059">
    <property type="term" value="P:chromosome segregation"/>
    <property type="evidence" value="ECO:0007669"/>
    <property type="project" value="TreeGrafter"/>
</dbReference>
<dbReference type="Pfam" id="PF02195">
    <property type="entry name" value="ParB_N"/>
    <property type="match status" value="1"/>
</dbReference>
<name>A0A497ZHJ1_9RHOB</name>
<dbReference type="AlphaFoldDB" id="A0A497ZHJ1"/>
<protein>
    <submittedName>
        <fullName evidence="3">ParB family chromosome partitioning protein</fullName>
    </submittedName>
</protein>
<keyword evidence="4" id="KW-1185">Reference proteome</keyword>
<evidence type="ECO:0000313" key="3">
    <source>
        <dbReference type="EMBL" id="RLK07252.1"/>
    </source>
</evidence>
<dbReference type="GO" id="GO:0005694">
    <property type="term" value="C:chromosome"/>
    <property type="evidence" value="ECO:0007669"/>
    <property type="project" value="TreeGrafter"/>
</dbReference>
<gene>
    <name evidence="3" type="ORF">CLV75_2365</name>
</gene>
<dbReference type="EMBL" id="RCCT01000003">
    <property type="protein sequence ID" value="RLK07252.1"/>
    <property type="molecule type" value="Genomic_DNA"/>
</dbReference>
<feature type="domain" description="ParB-like N-terminal" evidence="2">
    <location>
        <begin position="74"/>
        <end position="143"/>
    </location>
</feature>
<dbReference type="Proteomes" id="UP000271700">
    <property type="component" value="Unassembled WGS sequence"/>
</dbReference>
<organism evidence="3 4">
    <name type="scientific">Ruegeria conchae</name>
    <dbReference type="NCBI Taxonomy" id="981384"/>
    <lineage>
        <taxon>Bacteria</taxon>
        <taxon>Pseudomonadati</taxon>
        <taxon>Pseudomonadota</taxon>
        <taxon>Alphaproteobacteria</taxon>
        <taxon>Rhodobacterales</taxon>
        <taxon>Roseobacteraceae</taxon>
        <taxon>Ruegeria</taxon>
    </lineage>
</organism>
<evidence type="ECO:0000313" key="4">
    <source>
        <dbReference type="Proteomes" id="UP000271700"/>
    </source>
</evidence>
<sequence length="351" mass="39209">MSGNKFGFTPIDEDDIKKTRRREVGPMGAAVRETANSLNESTENRVEQRRQNASDAKEYRKARDEGRVLVAVSINEILTTDLPRDRLDLSAVASSDEMDELKASIQERGQKEPIELYKDSDGRFQLKKGWRRVTALKQLYEETGDERFSSVTARVAESQSDRIDLYIDMVEENVVREDLTFAEMAQVAILASNDSELGAGDAVALVGRLYSSLHKMKRSYIRSFVYLLNELDGALPFPKSVSRNLGVEVARKLRASSGSVAVLKDVLARASTADEQNAVLDAFLADTDSERGKGKRREKVESVKYEFHVGASKITARKGECRILSGQDFSSIDRSKLQRAVEAFEAVLNEK</sequence>
<dbReference type="OrthoDB" id="7656008at2"/>
<dbReference type="PANTHER" id="PTHR33375:SF1">
    <property type="entry name" value="CHROMOSOME-PARTITIONING PROTEIN PARB-RELATED"/>
    <property type="match status" value="1"/>
</dbReference>
<dbReference type="PANTHER" id="PTHR33375">
    <property type="entry name" value="CHROMOSOME-PARTITIONING PROTEIN PARB-RELATED"/>
    <property type="match status" value="1"/>
</dbReference>
<feature type="region of interest" description="Disordered" evidence="1">
    <location>
        <begin position="1"/>
        <end position="60"/>
    </location>
</feature>
<dbReference type="InterPro" id="IPR037972">
    <property type="entry name" value="RepB_N"/>
</dbReference>
<reference evidence="3 4" key="1">
    <citation type="submission" date="2018-10" db="EMBL/GenBank/DDBJ databases">
        <title>Genomic Encyclopedia of Archaeal and Bacterial Type Strains, Phase II (KMG-II): from individual species to whole genera.</title>
        <authorList>
            <person name="Goeker M."/>
        </authorList>
    </citation>
    <scope>NUCLEOTIDE SEQUENCE [LARGE SCALE GENOMIC DNA]</scope>
    <source>
        <strain evidence="3 4">DSM 29317</strain>
    </source>
</reference>
<dbReference type="RefSeq" id="WP_010442313.1">
    <property type="nucleotide sequence ID" value="NZ_AEYW01000014.1"/>
</dbReference>
<dbReference type="SUPFAM" id="SSF110849">
    <property type="entry name" value="ParB/Sulfiredoxin"/>
    <property type="match status" value="1"/>
</dbReference>
<evidence type="ECO:0000256" key="1">
    <source>
        <dbReference type="SAM" id="MobiDB-lite"/>
    </source>
</evidence>
<dbReference type="InterPro" id="IPR050336">
    <property type="entry name" value="Chromosome_partition/occlusion"/>
</dbReference>
<proteinExistence type="predicted"/>
<dbReference type="InterPro" id="IPR036086">
    <property type="entry name" value="ParB/Sulfiredoxin_sf"/>
</dbReference>
<feature type="compositionally biased region" description="Basic and acidic residues" evidence="1">
    <location>
        <begin position="42"/>
        <end position="60"/>
    </location>
</feature>
<dbReference type="InterPro" id="IPR003115">
    <property type="entry name" value="ParB_N"/>
</dbReference>
<comment type="caution">
    <text evidence="3">The sequence shown here is derived from an EMBL/GenBank/DDBJ whole genome shotgun (WGS) entry which is preliminary data.</text>
</comment>
<dbReference type="STRING" id="981384.GCA_000192475_01448"/>
<accession>A0A497ZHJ1</accession>
<evidence type="ECO:0000259" key="2">
    <source>
        <dbReference type="Pfam" id="PF02195"/>
    </source>
</evidence>
<dbReference type="CDD" id="cd16405">
    <property type="entry name" value="RepB_like_N"/>
    <property type="match status" value="1"/>
</dbReference>